<dbReference type="GO" id="GO:0007165">
    <property type="term" value="P:signal transduction"/>
    <property type="evidence" value="ECO:0007669"/>
    <property type="project" value="TreeGrafter"/>
</dbReference>
<feature type="binding site" evidence="4">
    <location>
        <position position="209"/>
    </location>
    <ligand>
        <name>Mg(2+)</name>
        <dbReference type="ChEBI" id="CHEBI:18420"/>
        <label>1</label>
        <note>catalytic</note>
    </ligand>
</feature>
<evidence type="ECO:0000256" key="4">
    <source>
        <dbReference type="PIRSR" id="PIRSR600760-2"/>
    </source>
</evidence>
<feature type="binding site" evidence="4">
    <location>
        <position position="86"/>
    </location>
    <ligand>
        <name>Mg(2+)</name>
        <dbReference type="ChEBI" id="CHEBI:18420"/>
        <label>1</label>
        <note>catalytic</note>
    </ligand>
</feature>
<dbReference type="GO" id="GO:0006020">
    <property type="term" value="P:inositol metabolic process"/>
    <property type="evidence" value="ECO:0007669"/>
    <property type="project" value="TreeGrafter"/>
</dbReference>
<keyword evidence="2" id="KW-0378">Hydrolase</keyword>
<dbReference type="Proteomes" id="UP000500857">
    <property type="component" value="Chromosome"/>
</dbReference>
<name>A0A6H1U500_9CYAN</name>
<reference evidence="5 6" key="1">
    <citation type="submission" date="2020-04" db="EMBL/GenBank/DDBJ databases">
        <authorList>
            <person name="Basu S."/>
            <person name="Maruthanayagam V."/>
            <person name="Chakraborty S."/>
            <person name="Pramanik A."/>
            <person name="Mukherjee J."/>
            <person name="Brink B."/>
        </authorList>
    </citation>
    <scope>NUCLEOTIDE SEQUENCE [LARGE SCALE GENOMIC DNA]</scope>
    <source>
        <strain evidence="5 6">AP17</strain>
    </source>
</reference>
<evidence type="ECO:0000313" key="5">
    <source>
        <dbReference type="EMBL" id="QIZ73113.1"/>
    </source>
</evidence>
<keyword evidence="1 4" id="KW-0479">Metal-binding</keyword>
<dbReference type="GO" id="GO:0046872">
    <property type="term" value="F:metal ion binding"/>
    <property type="evidence" value="ECO:0007669"/>
    <property type="project" value="UniProtKB-KW"/>
</dbReference>
<dbReference type="EMBL" id="CP051167">
    <property type="protein sequence ID" value="QIZ73113.1"/>
    <property type="molecule type" value="Genomic_DNA"/>
</dbReference>
<dbReference type="AlphaFoldDB" id="A0A6H1U500"/>
<keyword evidence="3 4" id="KW-0460">Magnesium</keyword>
<organism evidence="5 6">
    <name type="scientific">Oxynema aestuarii AP17</name>
    <dbReference type="NCBI Taxonomy" id="2064643"/>
    <lineage>
        <taxon>Bacteria</taxon>
        <taxon>Bacillati</taxon>
        <taxon>Cyanobacteriota</taxon>
        <taxon>Cyanophyceae</taxon>
        <taxon>Oscillatoriophycideae</taxon>
        <taxon>Oscillatoriales</taxon>
        <taxon>Oscillatoriaceae</taxon>
        <taxon>Oxynema</taxon>
        <taxon>Oxynema aestuarii</taxon>
    </lineage>
</organism>
<feature type="binding site" evidence="4">
    <location>
        <position position="68"/>
    </location>
    <ligand>
        <name>Mg(2+)</name>
        <dbReference type="ChEBI" id="CHEBI:18420"/>
        <label>1</label>
        <note>catalytic</note>
    </ligand>
</feature>
<dbReference type="Gene3D" id="3.40.190.80">
    <property type="match status" value="1"/>
</dbReference>
<dbReference type="InterPro" id="IPR020583">
    <property type="entry name" value="Inositol_monoP_metal-BS"/>
</dbReference>
<dbReference type="Gene3D" id="3.30.540.10">
    <property type="entry name" value="Fructose-1,6-Bisphosphatase, subunit A, domain 1"/>
    <property type="match status" value="1"/>
</dbReference>
<dbReference type="PROSITE" id="PS00629">
    <property type="entry name" value="IMP_1"/>
    <property type="match status" value="1"/>
</dbReference>
<dbReference type="InterPro" id="IPR000760">
    <property type="entry name" value="Inositol_monophosphatase-like"/>
</dbReference>
<evidence type="ECO:0000256" key="1">
    <source>
        <dbReference type="ARBA" id="ARBA00022723"/>
    </source>
</evidence>
<evidence type="ECO:0000313" key="6">
    <source>
        <dbReference type="Proteomes" id="UP000500857"/>
    </source>
</evidence>
<dbReference type="CDD" id="cd01643">
    <property type="entry name" value="Bacterial_IMPase_like_2"/>
    <property type="match status" value="1"/>
</dbReference>
<dbReference type="PANTHER" id="PTHR20854">
    <property type="entry name" value="INOSITOL MONOPHOSPHATASE"/>
    <property type="match status" value="1"/>
</dbReference>
<gene>
    <name evidence="5" type="ORF">HCG48_23020</name>
</gene>
<dbReference type="Pfam" id="PF00459">
    <property type="entry name" value="Inositol_P"/>
    <property type="match status" value="1"/>
</dbReference>
<sequence length="270" mass="29648">MRDFWDRVLNFAETTTGKVGNDLMADFGQVQPSEKADGSLVTQSDKWADREIREAISGVFPDFGILSEEGDTCFGGDEWCWVVDPLDGTTNFARSIPIWGISLGLFYRGTPVFGYVHLPPLGQSFYGFWYGDTGLDGPQGAFLNNRAIATSADEPSGNHFFSFCSRSIRLFHEPFPCKIRLLGVASYNFLMVANGVTLGGVEATPKIWDIAGVWPIVRAAGGTWVELQSTPIFPLNPGEDYGDRNFPTLVVAHGDLTGVFRPLVSELVTF</sequence>
<comment type="cofactor">
    <cofactor evidence="4">
        <name>Mg(2+)</name>
        <dbReference type="ChEBI" id="CHEBI:18420"/>
    </cofactor>
</comment>
<feature type="binding site" evidence="4">
    <location>
        <position position="84"/>
    </location>
    <ligand>
        <name>Mg(2+)</name>
        <dbReference type="ChEBI" id="CHEBI:18420"/>
        <label>1</label>
        <note>catalytic</note>
    </ligand>
</feature>
<keyword evidence="6" id="KW-1185">Reference proteome</keyword>
<dbReference type="PANTHER" id="PTHR20854:SF4">
    <property type="entry name" value="INOSITOL-1-MONOPHOSPHATASE-RELATED"/>
    <property type="match status" value="1"/>
</dbReference>
<dbReference type="PRINTS" id="PR00377">
    <property type="entry name" value="IMPHPHTASES"/>
</dbReference>
<protein>
    <submittedName>
        <fullName evidence="5">Inositol monophosphatase</fullName>
    </submittedName>
</protein>
<dbReference type="GO" id="GO:0008934">
    <property type="term" value="F:inositol monophosphate 1-phosphatase activity"/>
    <property type="evidence" value="ECO:0007669"/>
    <property type="project" value="TreeGrafter"/>
</dbReference>
<proteinExistence type="predicted"/>
<dbReference type="RefSeq" id="WP_168571259.1">
    <property type="nucleotide sequence ID" value="NZ_CP051167.1"/>
</dbReference>
<evidence type="ECO:0000256" key="3">
    <source>
        <dbReference type="ARBA" id="ARBA00022842"/>
    </source>
</evidence>
<evidence type="ECO:0000256" key="2">
    <source>
        <dbReference type="ARBA" id="ARBA00022801"/>
    </source>
</evidence>
<feature type="binding site" evidence="4">
    <location>
        <position position="87"/>
    </location>
    <ligand>
        <name>Mg(2+)</name>
        <dbReference type="ChEBI" id="CHEBI:18420"/>
        <label>1</label>
        <note>catalytic</note>
    </ligand>
</feature>
<dbReference type="SUPFAM" id="SSF56655">
    <property type="entry name" value="Carbohydrate phosphatase"/>
    <property type="match status" value="1"/>
</dbReference>
<accession>A0A6H1U500</accession>
<dbReference type="KEGG" id="oxy:HCG48_23020"/>